<dbReference type="RefSeq" id="XP_016617428.1">
    <property type="nucleotide sequence ID" value="XM_016766270.1"/>
</dbReference>
<dbReference type="VEuPathDB" id="FungiDB:Z519_08542"/>
<feature type="region of interest" description="Disordered" evidence="1">
    <location>
        <begin position="38"/>
        <end position="71"/>
    </location>
</feature>
<proteinExistence type="predicted"/>
<protein>
    <submittedName>
        <fullName evidence="2">Uncharacterized protein</fullName>
    </submittedName>
</protein>
<evidence type="ECO:0000256" key="1">
    <source>
        <dbReference type="SAM" id="MobiDB-lite"/>
    </source>
</evidence>
<evidence type="ECO:0000313" key="3">
    <source>
        <dbReference type="Proteomes" id="UP000053789"/>
    </source>
</evidence>
<gene>
    <name evidence="2" type="ORF">Z519_08542</name>
</gene>
<sequence length="71" mass="8205">MALRASRSKQGYIAMVSENGNFGAFFWDLKTREQDVHARETWSMHNNPGSDLESRDTEERKEKSTPTKKNT</sequence>
<organism evidence="2 3">
    <name type="scientific">Cladophialophora bantiana (strain ATCC 10958 / CBS 173.52 / CDC B-1940 / NIH 8579)</name>
    <name type="common">Xylohypha bantiana</name>
    <dbReference type="NCBI Taxonomy" id="1442370"/>
    <lineage>
        <taxon>Eukaryota</taxon>
        <taxon>Fungi</taxon>
        <taxon>Dikarya</taxon>
        <taxon>Ascomycota</taxon>
        <taxon>Pezizomycotina</taxon>
        <taxon>Eurotiomycetes</taxon>
        <taxon>Chaetothyriomycetidae</taxon>
        <taxon>Chaetothyriales</taxon>
        <taxon>Herpotrichiellaceae</taxon>
        <taxon>Cladophialophora</taxon>
    </lineage>
</organism>
<dbReference type="AlphaFoldDB" id="A0A0D2I1H3"/>
<reference evidence="2" key="1">
    <citation type="submission" date="2015-01" db="EMBL/GenBank/DDBJ databases">
        <title>The Genome Sequence of Cladophialophora bantiana CBS 173.52.</title>
        <authorList>
            <consortium name="The Broad Institute Genomics Platform"/>
            <person name="Cuomo C."/>
            <person name="de Hoog S."/>
            <person name="Gorbushina A."/>
            <person name="Stielow B."/>
            <person name="Teixiera M."/>
            <person name="Abouelleil A."/>
            <person name="Chapman S.B."/>
            <person name="Priest M."/>
            <person name="Young S.K."/>
            <person name="Wortman J."/>
            <person name="Nusbaum C."/>
            <person name="Birren B."/>
        </authorList>
    </citation>
    <scope>NUCLEOTIDE SEQUENCE [LARGE SCALE GENOMIC DNA]</scope>
    <source>
        <strain evidence="2">CBS 173.52</strain>
    </source>
</reference>
<evidence type="ECO:0000313" key="2">
    <source>
        <dbReference type="EMBL" id="KIW90759.1"/>
    </source>
</evidence>
<dbReference type="Proteomes" id="UP000053789">
    <property type="component" value="Unassembled WGS sequence"/>
</dbReference>
<dbReference type="EMBL" id="KN846992">
    <property type="protein sequence ID" value="KIW90759.1"/>
    <property type="molecule type" value="Genomic_DNA"/>
</dbReference>
<dbReference type="OrthoDB" id="10487934at2759"/>
<dbReference type="GeneID" id="27701470"/>
<feature type="compositionally biased region" description="Basic and acidic residues" evidence="1">
    <location>
        <begin position="52"/>
        <end position="65"/>
    </location>
</feature>
<accession>A0A0D2I1H3</accession>
<name>A0A0D2I1H3_CLAB1</name>
<dbReference type="HOGENOM" id="CLU_2739809_0_0_1"/>
<keyword evidence="3" id="KW-1185">Reference proteome</keyword>